<dbReference type="InterPro" id="IPR041081">
    <property type="entry name" value="DUF5629"/>
</dbReference>
<name>A0A2V4LHY2_AQUAC</name>
<proteinExistence type="predicted"/>
<dbReference type="OrthoDB" id="7013999at2"/>
<gene>
    <name evidence="2" type="ORF">DMO17_08740</name>
</gene>
<evidence type="ECO:0000313" key="2">
    <source>
        <dbReference type="EMBL" id="PYC25753.1"/>
    </source>
</evidence>
<dbReference type="Gene3D" id="2.30.29.190">
    <property type="match status" value="1"/>
</dbReference>
<feature type="domain" description="DUF5629" evidence="1">
    <location>
        <begin position="10"/>
        <end position="92"/>
    </location>
</feature>
<sequence length="108" mass="11894">MSAMSDTPNLLQELQRADMLLIDGLHAWQFDLHEQARGEQLQLRVECMDGRTRRVWDFSAAEVAAAVAGEVPDSWRIATASGSHELICLGAISADNDDDDAPEEAEQL</sequence>
<dbReference type="EMBL" id="QJRX01000004">
    <property type="protein sequence ID" value="PYC25753.1"/>
    <property type="molecule type" value="Genomic_DNA"/>
</dbReference>
<protein>
    <recommendedName>
        <fullName evidence="1">DUF5629 domain-containing protein</fullName>
    </recommendedName>
</protein>
<dbReference type="Proteomes" id="UP000248146">
    <property type="component" value="Unassembled WGS sequence"/>
</dbReference>
<evidence type="ECO:0000313" key="3">
    <source>
        <dbReference type="Proteomes" id="UP000248146"/>
    </source>
</evidence>
<evidence type="ECO:0000259" key="1">
    <source>
        <dbReference type="Pfam" id="PF18629"/>
    </source>
</evidence>
<organism evidence="2 3">
    <name type="scientific">Aquipseudomonas alcaligenes</name>
    <name type="common">Pseudomonas alcaligenes</name>
    <dbReference type="NCBI Taxonomy" id="43263"/>
    <lineage>
        <taxon>Bacteria</taxon>
        <taxon>Pseudomonadati</taxon>
        <taxon>Pseudomonadota</taxon>
        <taxon>Gammaproteobacteria</taxon>
        <taxon>Pseudomonadales</taxon>
        <taxon>Pseudomonadaceae</taxon>
        <taxon>Aquipseudomonas</taxon>
    </lineage>
</organism>
<reference evidence="2 3" key="1">
    <citation type="submission" date="2018-06" db="EMBL/GenBank/DDBJ databases">
        <title>Pseudomonas diversity within urban Lake Michigan freshwaters.</title>
        <authorList>
            <person name="Batrich M."/>
            <person name="Hatzopoulos T."/>
            <person name="Putonti C."/>
        </authorList>
    </citation>
    <scope>NUCLEOTIDE SEQUENCE [LARGE SCALE GENOMIC DNA]</scope>
    <source>
        <strain evidence="2 3">MB-090714</strain>
    </source>
</reference>
<dbReference type="Pfam" id="PF18629">
    <property type="entry name" value="DUF5629"/>
    <property type="match status" value="1"/>
</dbReference>
<comment type="caution">
    <text evidence="2">The sequence shown here is derived from an EMBL/GenBank/DDBJ whole genome shotgun (WGS) entry which is preliminary data.</text>
</comment>
<accession>A0A2V4LHY2</accession>
<dbReference type="AlphaFoldDB" id="A0A2V4LHY2"/>